<keyword evidence="2" id="KW-0732">Signal</keyword>
<dbReference type="AlphaFoldDB" id="A0A9P1FVN9"/>
<accession>A0A9P1FVN9</accession>
<keyword evidence="1" id="KW-0175">Coiled coil</keyword>
<keyword evidence="5" id="KW-1185">Reference proteome</keyword>
<evidence type="ECO:0008006" key="6">
    <source>
        <dbReference type="Google" id="ProtNLM"/>
    </source>
</evidence>
<protein>
    <recommendedName>
        <fullName evidence="6">VWFD domain-containing protein</fullName>
    </recommendedName>
</protein>
<evidence type="ECO:0000313" key="5">
    <source>
        <dbReference type="Proteomes" id="UP001152797"/>
    </source>
</evidence>
<evidence type="ECO:0000313" key="4">
    <source>
        <dbReference type="EMBL" id="CAL4775324.1"/>
    </source>
</evidence>
<comment type="caution">
    <text evidence="3">The sequence shown here is derived from an EMBL/GenBank/DDBJ whole genome shotgun (WGS) entry which is preliminary data.</text>
</comment>
<feature type="coiled-coil region" evidence="1">
    <location>
        <begin position="57"/>
        <end position="91"/>
    </location>
</feature>
<dbReference type="Proteomes" id="UP001152797">
    <property type="component" value="Unassembled WGS sequence"/>
</dbReference>
<evidence type="ECO:0000256" key="1">
    <source>
        <dbReference type="SAM" id="Coils"/>
    </source>
</evidence>
<name>A0A9P1FVN9_9DINO</name>
<dbReference type="OrthoDB" id="440653at2759"/>
<gene>
    <name evidence="3" type="ORF">C1SCF055_LOCUS15244</name>
</gene>
<reference evidence="4 5" key="2">
    <citation type="submission" date="2024-05" db="EMBL/GenBank/DDBJ databases">
        <authorList>
            <person name="Chen Y."/>
            <person name="Shah S."/>
            <person name="Dougan E. K."/>
            <person name="Thang M."/>
            <person name="Chan C."/>
        </authorList>
    </citation>
    <scope>NUCLEOTIDE SEQUENCE [LARGE SCALE GENOMIC DNA]</scope>
</reference>
<dbReference type="EMBL" id="CAMXCT020001225">
    <property type="protein sequence ID" value="CAL1141387.1"/>
    <property type="molecule type" value="Genomic_DNA"/>
</dbReference>
<dbReference type="EMBL" id="CAMXCT030001225">
    <property type="protein sequence ID" value="CAL4775324.1"/>
    <property type="molecule type" value="Genomic_DNA"/>
</dbReference>
<evidence type="ECO:0000313" key="3">
    <source>
        <dbReference type="EMBL" id="CAI3988012.1"/>
    </source>
</evidence>
<evidence type="ECO:0000256" key="2">
    <source>
        <dbReference type="SAM" id="SignalP"/>
    </source>
</evidence>
<dbReference type="EMBL" id="CAMXCT010001225">
    <property type="protein sequence ID" value="CAI3988012.1"/>
    <property type="molecule type" value="Genomic_DNA"/>
</dbReference>
<reference evidence="3" key="1">
    <citation type="submission" date="2022-10" db="EMBL/GenBank/DDBJ databases">
        <authorList>
            <person name="Chen Y."/>
            <person name="Dougan E. K."/>
            <person name="Chan C."/>
            <person name="Rhodes N."/>
            <person name="Thang M."/>
        </authorList>
    </citation>
    <scope>NUCLEOTIDE SEQUENCE</scope>
</reference>
<feature type="chain" id="PRO_5043272258" description="VWFD domain-containing protein" evidence="2">
    <location>
        <begin position="22"/>
        <end position="540"/>
    </location>
</feature>
<organism evidence="3">
    <name type="scientific">Cladocopium goreaui</name>
    <dbReference type="NCBI Taxonomy" id="2562237"/>
    <lineage>
        <taxon>Eukaryota</taxon>
        <taxon>Sar</taxon>
        <taxon>Alveolata</taxon>
        <taxon>Dinophyceae</taxon>
        <taxon>Suessiales</taxon>
        <taxon>Symbiodiniaceae</taxon>
        <taxon>Cladocopium</taxon>
    </lineage>
</organism>
<feature type="signal peptide" evidence="2">
    <location>
        <begin position="1"/>
        <end position="21"/>
    </location>
</feature>
<sequence length="540" mass="58498">MPRSAMFRSLVIFACLGHVLGESDPSCWLQSRPTGTGQDSAIRSRPGTDLDLLGSKSTSTQARLNELRARMKEEEEKIKDMKAELRNLKRIACPSGGDYVTWATLTGTASDYTLTNGDTGFFVRSLSPNDPVTCDDFAIRSGSALLVENRSSSVSPPCNLTRYFAIFLQVNFATLPAQNQFFRNVSTVNVTFEGDASHLTFSVYPPDGATAAVGHTFHPGENIIDVSSFGPISGLELSGSDISDGGGLPLGIEFLQYNGFTLCGTQATVVGDPHIKTLDGRHYTLMNQGTFSLWRYSGVSADVMMQNLFVSSTSIDVDWQVYAHYSGHQSYTKGLLLLDKSGGSVRQSLEITSKDCQWRASASEQDPSATGLQLHTANNRTRVSFVMIKQGVRKEVAKLSVSCRKGHNINVAIDMKHSADLRFVDGELRVARSGAPVSTLQTESAEFEVKTPWKDLGGSDSASLYLQEADASGGGLNLLQTCEDAQMVYAFDLCSKHLGADMQQADGPDGDFFNDCVFDVCRGGEVAAELAAELIAVRRM</sequence>
<proteinExistence type="predicted"/>